<dbReference type="AlphaFoldDB" id="A0A512PK74"/>
<dbReference type="InterPro" id="IPR051056">
    <property type="entry name" value="Glycosyl_Hydrolase_73"/>
</dbReference>
<name>A0A512PK74_9LACO</name>
<dbReference type="InterPro" id="IPR002901">
    <property type="entry name" value="MGlyc_endo_b_GlcNAc-like_dom"/>
</dbReference>
<gene>
    <name evidence="6" type="ORF">LRA02_04740</name>
</gene>
<dbReference type="PANTHER" id="PTHR33308">
    <property type="entry name" value="PEPTIDOGLYCAN HYDROLASE FLGJ"/>
    <property type="match status" value="1"/>
</dbReference>
<keyword evidence="2" id="KW-0378">Hydrolase</keyword>
<dbReference type="GO" id="GO:0004040">
    <property type="term" value="F:amidase activity"/>
    <property type="evidence" value="ECO:0007669"/>
    <property type="project" value="InterPro"/>
</dbReference>
<dbReference type="STRING" id="1423795.FD12_GL002190"/>
<evidence type="ECO:0000256" key="2">
    <source>
        <dbReference type="ARBA" id="ARBA00022801"/>
    </source>
</evidence>
<keyword evidence="4" id="KW-1133">Transmembrane helix</keyword>
<dbReference type="Gene3D" id="1.10.530.10">
    <property type="match status" value="1"/>
</dbReference>
<accession>A0A512PK74</accession>
<feature type="domain" description="Mannosyl-glycoprotein endo-beta-N-acetylglucosamidase-like" evidence="5">
    <location>
        <begin position="42"/>
        <end position="203"/>
    </location>
</feature>
<protein>
    <recommendedName>
        <fullName evidence="5">Mannosyl-glycoprotein endo-beta-N-acetylglucosamidase-like domain-containing protein</fullName>
    </recommendedName>
</protein>
<feature type="compositionally biased region" description="Polar residues" evidence="3">
    <location>
        <begin position="241"/>
        <end position="265"/>
    </location>
</feature>
<evidence type="ECO:0000313" key="7">
    <source>
        <dbReference type="Proteomes" id="UP000321569"/>
    </source>
</evidence>
<evidence type="ECO:0000313" key="6">
    <source>
        <dbReference type="EMBL" id="GEP71606.1"/>
    </source>
</evidence>
<dbReference type="Proteomes" id="UP000321569">
    <property type="component" value="Unassembled WGS sequence"/>
</dbReference>
<evidence type="ECO:0000256" key="1">
    <source>
        <dbReference type="ARBA" id="ARBA00010266"/>
    </source>
</evidence>
<dbReference type="PANTHER" id="PTHR33308:SF9">
    <property type="entry name" value="PEPTIDOGLYCAN HYDROLASE FLGJ"/>
    <property type="match status" value="1"/>
</dbReference>
<feature type="region of interest" description="Disordered" evidence="3">
    <location>
        <begin position="222"/>
        <end position="265"/>
    </location>
</feature>
<dbReference type="Gene3D" id="4.10.80.30">
    <property type="entry name" value="DNA polymerase, domain 6"/>
    <property type="match status" value="1"/>
</dbReference>
<keyword evidence="4" id="KW-0472">Membrane</keyword>
<dbReference type="Pfam" id="PF01832">
    <property type="entry name" value="Glucosaminidase"/>
    <property type="match status" value="1"/>
</dbReference>
<evidence type="ECO:0000256" key="4">
    <source>
        <dbReference type="SAM" id="Phobius"/>
    </source>
</evidence>
<sequence>MMYNKILVYEFREVFQIFKRLKKVIGKAIILGVSIIGFSFVNNQVVNASVETDFIQQMKAPIVKVSKQNHLYPSVMMAQAIVESDFGRSELSVQANNYFGIKGTYDGQSVTMSTGEYNSKGKHYMTAAQFKKYPSVLASIRDNAYVLRHGTLTDPDYYSGTWTNNALSSTDAAMALSSTYATDMAYGNKLNAVIIKYDLNKLDSSASSSDINSKIEASLKKQLGSSNKAEQVQSEQEAESRITQNNQPLPKNIFGQNKRSDNLNETNEVQINNILMEKVTQQ</sequence>
<evidence type="ECO:0000259" key="5">
    <source>
        <dbReference type="SMART" id="SM00047"/>
    </source>
</evidence>
<organism evidence="6 7">
    <name type="scientific">Lentilactobacillus rapi</name>
    <dbReference type="NCBI Taxonomy" id="481723"/>
    <lineage>
        <taxon>Bacteria</taxon>
        <taxon>Bacillati</taxon>
        <taxon>Bacillota</taxon>
        <taxon>Bacilli</taxon>
        <taxon>Lactobacillales</taxon>
        <taxon>Lactobacillaceae</taxon>
        <taxon>Lentilactobacillus</taxon>
    </lineage>
</organism>
<comment type="caution">
    <text evidence="6">The sequence shown here is derived from an EMBL/GenBank/DDBJ whole genome shotgun (WGS) entry which is preliminary data.</text>
</comment>
<reference evidence="6 7" key="1">
    <citation type="submission" date="2019-07" db="EMBL/GenBank/DDBJ databases">
        <title>Whole genome shotgun sequence of Lactobacillus rapi NBRC 109618.</title>
        <authorList>
            <person name="Hosoyama A."/>
            <person name="Uohara A."/>
            <person name="Ohji S."/>
            <person name="Ichikawa N."/>
        </authorList>
    </citation>
    <scope>NUCLEOTIDE SEQUENCE [LARGE SCALE GENOMIC DNA]</scope>
    <source>
        <strain evidence="6 7">NBRC 109618</strain>
    </source>
</reference>
<evidence type="ECO:0000256" key="3">
    <source>
        <dbReference type="SAM" id="MobiDB-lite"/>
    </source>
</evidence>
<dbReference type="EMBL" id="BKAM01000002">
    <property type="protein sequence ID" value="GEP71606.1"/>
    <property type="molecule type" value="Genomic_DNA"/>
</dbReference>
<dbReference type="SMART" id="SM00047">
    <property type="entry name" value="LYZ2"/>
    <property type="match status" value="1"/>
</dbReference>
<proteinExistence type="inferred from homology"/>
<feature type="transmembrane region" description="Helical" evidence="4">
    <location>
        <begin position="21"/>
        <end position="41"/>
    </location>
</feature>
<keyword evidence="4" id="KW-0812">Transmembrane</keyword>
<comment type="similarity">
    <text evidence="1">Belongs to the glycosyl hydrolase 73 family.</text>
</comment>